<evidence type="ECO:0000313" key="10">
    <source>
        <dbReference type="Proteomes" id="UP001501509"/>
    </source>
</evidence>
<dbReference type="PROSITE" id="PS51257">
    <property type="entry name" value="PROKAR_LIPOPROTEIN"/>
    <property type="match status" value="1"/>
</dbReference>
<dbReference type="EMBL" id="BAAATD010000008">
    <property type="protein sequence ID" value="GAA2614118.1"/>
    <property type="molecule type" value="Genomic_DNA"/>
</dbReference>
<evidence type="ECO:0000313" key="9">
    <source>
        <dbReference type="EMBL" id="GAA2614118.1"/>
    </source>
</evidence>
<keyword evidence="4 7" id="KW-1133">Transmembrane helix</keyword>
<feature type="transmembrane region" description="Helical" evidence="7">
    <location>
        <begin position="78"/>
        <end position="98"/>
    </location>
</feature>
<dbReference type="RefSeq" id="WP_344545461.1">
    <property type="nucleotide sequence ID" value="NZ_BAAATD010000008.1"/>
</dbReference>
<dbReference type="CDD" id="cd01127">
    <property type="entry name" value="TrwB_TraG_TraD_VirD4"/>
    <property type="match status" value="1"/>
</dbReference>
<proteinExistence type="predicted"/>
<dbReference type="PANTHER" id="PTHR37937:SF1">
    <property type="entry name" value="CONJUGATIVE TRANSFER: DNA TRANSPORT"/>
    <property type="match status" value="1"/>
</dbReference>
<evidence type="ECO:0000256" key="2">
    <source>
        <dbReference type="ARBA" id="ARBA00022475"/>
    </source>
</evidence>
<evidence type="ECO:0000256" key="1">
    <source>
        <dbReference type="ARBA" id="ARBA00004651"/>
    </source>
</evidence>
<evidence type="ECO:0000256" key="5">
    <source>
        <dbReference type="ARBA" id="ARBA00023136"/>
    </source>
</evidence>
<dbReference type="InterPro" id="IPR027417">
    <property type="entry name" value="P-loop_NTPase"/>
</dbReference>
<evidence type="ECO:0000256" key="7">
    <source>
        <dbReference type="SAM" id="Phobius"/>
    </source>
</evidence>
<feature type="domain" description="TraD/TraG TraM recognition site" evidence="8">
    <location>
        <begin position="426"/>
        <end position="543"/>
    </location>
</feature>
<evidence type="ECO:0000256" key="4">
    <source>
        <dbReference type="ARBA" id="ARBA00022989"/>
    </source>
</evidence>
<keyword evidence="2" id="KW-1003">Cell membrane</keyword>
<evidence type="ECO:0000259" key="8">
    <source>
        <dbReference type="Pfam" id="PF12696"/>
    </source>
</evidence>
<feature type="transmembrane region" description="Helical" evidence="7">
    <location>
        <begin position="20"/>
        <end position="40"/>
    </location>
</feature>
<keyword evidence="10" id="KW-1185">Reference proteome</keyword>
<accession>A0ABP6CCL5</accession>
<dbReference type="Pfam" id="PF12696">
    <property type="entry name" value="TraG-D_C"/>
    <property type="match status" value="1"/>
</dbReference>
<dbReference type="PANTHER" id="PTHR37937">
    <property type="entry name" value="CONJUGATIVE TRANSFER: DNA TRANSPORT"/>
    <property type="match status" value="1"/>
</dbReference>
<evidence type="ECO:0000256" key="6">
    <source>
        <dbReference type="SAM" id="MobiDB-lite"/>
    </source>
</evidence>
<dbReference type="InterPro" id="IPR051539">
    <property type="entry name" value="T4SS-coupling_protein"/>
</dbReference>
<dbReference type="Proteomes" id="UP001501509">
    <property type="component" value="Unassembled WGS sequence"/>
</dbReference>
<name>A0ABP6CCL5_9ACTN</name>
<sequence length="613" mass="66101">MTRALGPRASVWHTNAAAGWMVLIGCWAPIGCLWLVWAAAKIAALLTGGKVMGFGSEFAVAVARHQTHALWPGTPTPLVLLVLLMLTSAVAALIWRVWQRVAGLFPQPGDPVAALADNPALSTLQHGSAASRAVTLRRSLTGTAPESVRYADVGLVLGDVLERGRSSGPTLFTSWEDTVVAFMAPRSGKTTTQSIPHVLSAPGPVIATSNKADLWAAIATVRAKKTGGKVWLFDPQHITYQLQDWWWDPFSRLTTVEDAHRLAGHFVLTVDDGQKKDLWGPAAQDLLCALFLAAATSGRTLHQVAHWLDEPAVPTPIELLEQAGFQLMASSLKGTQNGAVETRDGIYQTARTAAKCLRDEEILAWVTPRTDLPAFDPDAFAGSCDTLYLLSKSLSAAAPLIAALTDTTMRAAERRAEQAGGRLDPPLVVALDEAANICRIADLPQLYSHLGSRGIVPVTILQSYEQGVTVWGEPGMAALWGAATRKIIGAGIDSPRLVRDLATLVGQHDVPVRSLTYGDGRTSEQISLRRQDILEAADIRALPTGTALLLATGTKPALIRLKPWYRGPYADQINAATQAAETAIAKAARQHFRRHDRDNADDQMPDDFWKQYP</sequence>
<keyword evidence="5 7" id="KW-0472">Membrane</keyword>
<gene>
    <name evidence="9" type="ORF">GCM10010411_56280</name>
</gene>
<dbReference type="SUPFAM" id="SSF52540">
    <property type="entry name" value="P-loop containing nucleoside triphosphate hydrolases"/>
    <property type="match status" value="1"/>
</dbReference>
<evidence type="ECO:0000256" key="3">
    <source>
        <dbReference type="ARBA" id="ARBA00022692"/>
    </source>
</evidence>
<dbReference type="Gene3D" id="3.40.50.300">
    <property type="entry name" value="P-loop containing nucleotide triphosphate hydrolases"/>
    <property type="match status" value="1"/>
</dbReference>
<comment type="subcellular location">
    <subcellularLocation>
        <location evidence="1">Cell membrane</location>
        <topology evidence="1">Multi-pass membrane protein</topology>
    </subcellularLocation>
</comment>
<dbReference type="InterPro" id="IPR032689">
    <property type="entry name" value="TraG-D_C"/>
</dbReference>
<organism evidence="9 10">
    <name type="scientific">Actinomadura fulvescens</name>
    <dbReference type="NCBI Taxonomy" id="46160"/>
    <lineage>
        <taxon>Bacteria</taxon>
        <taxon>Bacillati</taxon>
        <taxon>Actinomycetota</taxon>
        <taxon>Actinomycetes</taxon>
        <taxon>Streptosporangiales</taxon>
        <taxon>Thermomonosporaceae</taxon>
        <taxon>Actinomadura</taxon>
    </lineage>
</organism>
<keyword evidence="3 7" id="KW-0812">Transmembrane</keyword>
<feature type="region of interest" description="Disordered" evidence="6">
    <location>
        <begin position="592"/>
        <end position="613"/>
    </location>
</feature>
<comment type="caution">
    <text evidence="9">The sequence shown here is derived from an EMBL/GenBank/DDBJ whole genome shotgun (WGS) entry which is preliminary data.</text>
</comment>
<reference evidence="10" key="1">
    <citation type="journal article" date="2019" name="Int. J. Syst. Evol. Microbiol.">
        <title>The Global Catalogue of Microorganisms (GCM) 10K type strain sequencing project: providing services to taxonomists for standard genome sequencing and annotation.</title>
        <authorList>
            <consortium name="The Broad Institute Genomics Platform"/>
            <consortium name="The Broad Institute Genome Sequencing Center for Infectious Disease"/>
            <person name="Wu L."/>
            <person name="Ma J."/>
        </authorList>
    </citation>
    <scope>NUCLEOTIDE SEQUENCE [LARGE SCALE GENOMIC DNA]</scope>
    <source>
        <strain evidence="10">JCM 6833</strain>
    </source>
</reference>
<protein>
    <recommendedName>
        <fullName evidence="8">TraD/TraG TraM recognition site domain-containing protein</fullName>
    </recommendedName>
</protein>